<dbReference type="AlphaFoldDB" id="A0A382RAU0"/>
<accession>A0A382RAU0</accession>
<name>A0A382RAU0_9ZZZZ</name>
<protein>
    <submittedName>
        <fullName evidence="1">Uncharacterized protein</fullName>
    </submittedName>
</protein>
<reference evidence="1" key="1">
    <citation type="submission" date="2018-05" db="EMBL/GenBank/DDBJ databases">
        <authorList>
            <person name="Lanie J.A."/>
            <person name="Ng W.-L."/>
            <person name="Kazmierczak K.M."/>
            <person name="Andrzejewski T.M."/>
            <person name="Davidsen T.M."/>
            <person name="Wayne K.J."/>
            <person name="Tettelin H."/>
            <person name="Glass J.I."/>
            <person name="Rusch D."/>
            <person name="Podicherti R."/>
            <person name="Tsui H.-C.T."/>
            <person name="Winkler M.E."/>
        </authorList>
    </citation>
    <scope>NUCLEOTIDE SEQUENCE</scope>
</reference>
<organism evidence="1">
    <name type="scientific">marine metagenome</name>
    <dbReference type="NCBI Taxonomy" id="408172"/>
    <lineage>
        <taxon>unclassified sequences</taxon>
        <taxon>metagenomes</taxon>
        <taxon>ecological metagenomes</taxon>
    </lineage>
</organism>
<proteinExistence type="predicted"/>
<dbReference type="EMBL" id="UINC01120384">
    <property type="protein sequence ID" value="SVC94834.1"/>
    <property type="molecule type" value="Genomic_DNA"/>
</dbReference>
<feature type="non-terminal residue" evidence="1">
    <location>
        <position position="1"/>
    </location>
</feature>
<evidence type="ECO:0000313" key="1">
    <source>
        <dbReference type="EMBL" id="SVC94834.1"/>
    </source>
</evidence>
<sequence length="54" mass="5733">IVFIASTIIMVSPFFIFFPTSANCFAPGSDARYAVPIIGLFTALELSISSSTIS</sequence>
<gene>
    <name evidence="1" type="ORF">METZ01_LOCUS347688</name>
</gene>